<keyword evidence="4" id="KW-0862">Zinc</keyword>
<dbReference type="InterPro" id="IPR002933">
    <property type="entry name" value="Peptidase_M20"/>
</dbReference>
<sequence length="379" mass="42026">MDFKEEILQFIDSNLDRFIEESIKIQQIPAPTFHEENRADYIRNRLESFARGKVQIDKVGNVIKTYTVDEDLPTVMIAAHLDTVFSKEVDLEVKREGNEIYGPGLCDNSLSLEGLVMIAEIMDKFELELNYNLILTSTVGEEGRGNLKGMQQVMEDYQDKIDTVIVLEGDGLGRITHQAVGSSRWKVEFSAKGGHSWGDFGNSSAVHTMSKIISALSDFELPTEPKTTFNVGKVAGGRAVNAIASKAEMLLEVRSVGEEALAEVSQEFKKIIQEVCRQNGVEVGFENIGKRPAGGLNKEHQLVKLLKRIHQRLDLSSSFKPGSTDGNLPLNLGIPAVTIGLTKGVNLHSTDEYIEVKPLKKGLQQLILIVLQIEDYIKS</sequence>
<evidence type="ECO:0000256" key="4">
    <source>
        <dbReference type="ARBA" id="ARBA00022833"/>
    </source>
</evidence>
<dbReference type="AlphaFoldDB" id="D9QV01"/>
<proteinExistence type="predicted"/>
<feature type="domain" description="Peptidase M20 dimerisation" evidence="5">
    <location>
        <begin position="181"/>
        <end position="278"/>
    </location>
</feature>
<organism evidence="6 7">
    <name type="scientific">Acetohalobium arabaticum (strain ATCC 49924 / DSM 5501 / Z-7288)</name>
    <dbReference type="NCBI Taxonomy" id="574087"/>
    <lineage>
        <taxon>Bacteria</taxon>
        <taxon>Bacillati</taxon>
        <taxon>Bacillota</taxon>
        <taxon>Clostridia</taxon>
        <taxon>Halanaerobiales</taxon>
        <taxon>Halobacteroidaceae</taxon>
        <taxon>Acetohalobium</taxon>
    </lineage>
</organism>
<dbReference type="InterPro" id="IPR036264">
    <property type="entry name" value="Bact_exopeptidase_dim_dom"/>
</dbReference>
<dbReference type="PANTHER" id="PTHR43808">
    <property type="entry name" value="ACETYLORNITHINE DEACETYLASE"/>
    <property type="match status" value="1"/>
</dbReference>
<accession>D9QV01</accession>
<dbReference type="Pfam" id="PF07687">
    <property type="entry name" value="M20_dimer"/>
    <property type="match status" value="1"/>
</dbReference>
<dbReference type="eggNOG" id="COG0624">
    <property type="taxonomic scope" value="Bacteria"/>
</dbReference>
<dbReference type="Gene3D" id="3.30.70.360">
    <property type="match status" value="1"/>
</dbReference>
<dbReference type="PANTHER" id="PTHR43808:SF17">
    <property type="entry name" value="PEPTIDASE M20"/>
    <property type="match status" value="1"/>
</dbReference>
<dbReference type="Gene3D" id="3.40.630.10">
    <property type="entry name" value="Zn peptidases"/>
    <property type="match status" value="1"/>
</dbReference>
<dbReference type="HOGENOM" id="CLU_051308_0_0_9"/>
<comment type="cofactor">
    <cofactor evidence="1">
        <name>Zn(2+)</name>
        <dbReference type="ChEBI" id="CHEBI:29105"/>
    </cofactor>
</comment>
<keyword evidence="7" id="KW-1185">Reference proteome</keyword>
<name>D9QV01_ACEAZ</name>
<dbReference type="InterPro" id="IPR050072">
    <property type="entry name" value="Peptidase_M20A"/>
</dbReference>
<dbReference type="PROSITE" id="PS00758">
    <property type="entry name" value="ARGE_DAPE_CPG2_1"/>
    <property type="match status" value="1"/>
</dbReference>
<dbReference type="STRING" id="574087.Acear_0514"/>
<dbReference type="RefSeq" id="WP_013277506.1">
    <property type="nucleotide sequence ID" value="NC_014378.1"/>
</dbReference>
<dbReference type="SUPFAM" id="SSF55031">
    <property type="entry name" value="Bacterial exopeptidase dimerisation domain"/>
    <property type="match status" value="1"/>
</dbReference>
<dbReference type="EMBL" id="CP002105">
    <property type="protein sequence ID" value="ADL12060.1"/>
    <property type="molecule type" value="Genomic_DNA"/>
</dbReference>
<dbReference type="GO" id="GO:0016787">
    <property type="term" value="F:hydrolase activity"/>
    <property type="evidence" value="ECO:0007669"/>
    <property type="project" value="UniProtKB-KW"/>
</dbReference>
<dbReference type="GO" id="GO:0046872">
    <property type="term" value="F:metal ion binding"/>
    <property type="evidence" value="ECO:0007669"/>
    <property type="project" value="UniProtKB-KW"/>
</dbReference>
<evidence type="ECO:0000256" key="2">
    <source>
        <dbReference type="ARBA" id="ARBA00022723"/>
    </source>
</evidence>
<keyword evidence="2" id="KW-0479">Metal-binding</keyword>
<dbReference type="InterPro" id="IPR011650">
    <property type="entry name" value="Peptidase_M20_dimer"/>
</dbReference>
<evidence type="ECO:0000256" key="1">
    <source>
        <dbReference type="ARBA" id="ARBA00001947"/>
    </source>
</evidence>
<keyword evidence="3" id="KW-0378">Hydrolase</keyword>
<dbReference type="KEGG" id="aar:Acear_0514"/>
<protein>
    <submittedName>
        <fullName evidence="6">Peptidase M20</fullName>
    </submittedName>
</protein>
<dbReference type="SUPFAM" id="SSF53187">
    <property type="entry name" value="Zn-dependent exopeptidases"/>
    <property type="match status" value="1"/>
</dbReference>
<evidence type="ECO:0000256" key="3">
    <source>
        <dbReference type="ARBA" id="ARBA00022801"/>
    </source>
</evidence>
<reference evidence="6 7" key="1">
    <citation type="journal article" date="2010" name="Stand. Genomic Sci.">
        <title>Complete genome sequence of Acetohalobium arabaticum type strain (Z-7288).</title>
        <authorList>
            <person name="Sikorski J."/>
            <person name="Lapidus A."/>
            <person name="Chertkov O."/>
            <person name="Lucas S."/>
            <person name="Copeland A."/>
            <person name="Glavina Del Rio T."/>
            <person name="Nolan M."/>
            <person name="Tice H."/>
            <person name="Cheng J.F."/>
            <person name="Han C."/>
            <person name="Brambilla E."/>
            <person name="Pitluck S."/>
            <person name="Liolios K."/>
            <person name="Ivanova N."/>
            <person name="Mavromatis K."/>
            <person name="Mikhailova N."/>
            <person name="Pati A."/>
            <person name="Bruce D."/>
            <person name="Detter C."/>
            <person name="Tapia R."/>
            <person name="Goodwin L."/>
            <person name="Chen A."/>
            <person name="Palaniappan K."/>
            <person name="Land M."/>
            <person name="Hauser L."/>
            <person name="Chang Y.J."/>
            <person name="Jeffries C.D."/>
            <person name="Rohde M."/>
            <person name="Goker M."/>
            <person name="Spring S."/>
            <person name="Woyke T."/>
            <person name="Bristow J."/>
            <person name="Eisen J.A."/>
            <person name="Markowitz V."/>
            <person name="Hugenholtz P."/>
            <person name="Kyrpides N.C."/>
            <person name="Klenk H.P."/>
        </authorList>
    </citation>
    <scope>NUCLEOTIDE SEQUENCE [LARGE SCALE GENOMIC DNA]</scope>
    <source>
        <strain evidence="7">ATCC 49924 / DSM 5501 / Z-7288</strain>
    </source>
</reference>
<dbReference type="Proteomes" id="UP000001661">
    <property type="component" value="Chromosome"/>
</dbReference>
<gene>
    <name evidence="6" type="ordered locus">Acear_0514</name>
</gene>
<dbReference type="Pfam" id="PF01546">
    <property type="entry name" value="Peptidase_M20"/>
    <property type="match status" value="1"/>
</dbReference>
<dbReference type="OrthoDB" id="9783294at2"/>
<evidence type="ECO:0000313" key="7">
    <source>
        <dbReference type="Proteomes" id="UP000001661"/>
    </source>
</evidence>
<evidence type="ECO:0000313" key="6">
    <source>
        <dbReference type="EMBL" id="ADL12060.1"/>
    </source>
</evidence>
<dbReference type="InterPro" id="IPR001261">
    <property type="entry name" value="ArgE/DapE_CS"/>
</dbReference>
<evidence type="ECO:0000259" key="5">
    <source>
        <dbReference type="Pfam" id="PF07687"/>
    </source>
</evidence>